<evidence type="ECO:0000256" key="1">
    <source>
        <dbReference type="SAM" id="MobiDB-lite"/>
    </source>
</evidence>
<evidence type="ECO:0000256" key="2">
    <source>
        <dbReference type="SAM" id="Phobius"/>
    </source>
</evidence>
<keyword evidence="2" id="KW-0472">Membrane</keyword>
<feature type="transmembrane region" description="Helical" evidence="2">
    <location>
        <begin position="238"/>
        <end position="258"/>
    </location>
</feature>
<feature type="transmembrane region" description="Helical" evidence="2">
    <location>
        <begin position="112"/>
        <end position="130"/>
    </location>
</feature>
<feature type="transmembrane region" description="Helical" evidence="2">
    <location>
        <begin position="215"/>
        <end position="232"/>
    </location>
</feature>
<evidence type="ECO:0000313" key="3">
    <source>
        <dbReference type="EMBL" id="MEE2565197.1"/>
    </source>
</evidence>
<sequence>MSSLPSAHASQRFGRRQIEFFAVSGQVSGTENRMRGNERRIQDLDGANHSVRLADRDGALDEGDSVALLRLQAGPERGSRPVSAINYTQNTWVEIGRGASASLARTGVSRGGVWWFAMFAFMLTALAIVWSDLRTFLVEVNAEIFSVLPDFHLFAWLESTLPSLRGYDLAAQIPGLTDLIASSGVVAADQANWVVAGTLLVVLGLVAYGARTWRVVWVPVFIAAALAAGLMLGGEAVAGTALAILGIAALVFVLAGFVNRIRDAARLRGRIARLSEHLLRHPPVESVTTPPPPRTEPVMASPAAASVPDAATAAGMAAVAAAVADTENPVDPADATETAEPADADDADAAPAPRADADADTDDDLPSDAELEAARASLTEDDQPDTAPLSNRSAPEATSLDVEETRDRDMIMPPPPPMAGPSATAQSGQSDDDVTAEAGDADPVVAEDAPAATTLRASDANSENAAESIALPDSTEPEADEPEAVPAAETSQTPAPLADAAEAEDAGDAPDLPDLDGDDPMMAQTEASPDEGDEAGDDPERR</sequence>
<keyword evidence="4" id="KW-1185">Reference proteome</keyword>
<organism evidence="3 4">
    <name type="scientific">Hyphobacterium marinum</name>
    <dbReference type="NCBI Taxonomy" id="3116574"/>
    <lineage>
        <taxon>Bacteria</taxon>
        <taxon>Pseudomonadati</taxon>
        <taxon>Pseudomonadota</taxon>
        <taxon>Alphaproteobacteria</taxon>
        <taxon>Maricaulales</taxon>
        <taxon>Maricaulaceae</taxon>
        <taxon>Hyphobacterium</taxon>
    </lineage>
</organism>
<feature type="compositionally biased region" description="Acidic residues" evidence="1">
    <location>
        <begin position="501"/>
        <end position="519"/>
    </location>
</feature>
<feature type="transmembrane region" description="Helical" evidence="2">
    <location>
        <begin position="191"/>
        <end position="208"/>
    </location>
</feature>
<reference evidence="3 4" key="1">
    <citation type="submission" date="2024-01" db="EMBL/GenBank/DDBJ databases">
        <title>Hyphobacterium bacterium isolated from marine sediment.</title>
        <authorList>
            <person name="Zhao S."/>
        </authorList>
    </citation>
    <scope>NUCLEOTIDE SEQUENCE [LARGE SCALE GENOMIC DNA]</scope>
    <source>
        <strain evidence="3 4">Y60-23</strain>
    </source>
</reference>
<dbReference type="EMBL" id="JAZDRO010000001">
    <property type="protein sequence ID" value="MEE2565197.1"/>
    <property type="molecule type" value="Genomic_DNA"/>
</dbReference>
<keyword evidence="2" id="KW-0812">Transmembrane</keyword>
<feature type="region of interest" description="Disordered" evidence="1">
    <location>
        <begin position="282"/>
        <end position="304"/>
    </location>
</feature>
<feature type="compositionally biased region" description="Low complexity" evidence="1">
    <location>
        <begin position="484"/>
        <end position="500"/>
    </location>
</feature>
<feature type="compositionally biased region" description="Acidic residues" evidence="1">
    <location>
        <begin position="358"/>
        <end position="371"/>
    </location>
</feature>
<feature type="compositionally biased region" description="Low complexity" evidence="1">
    <location>
        <begin position="436"/>
        <end position="470"/>
    </location>
</feature>
<accession>A0ABU7LUG4</accession>
<evidence type="ECO:0000313" key="4">
    <source>
        <dbReference type="Proteomes" id="UP001310692"/>
    </source>
</evidence>
<dbReference type="RefSeq" id="WP_330194736.1">
    <property type="nucleotide sequence ID" value="NZ_JAZDRO010000001.1"/>
</dbReference>
<proteinExistence type="predicted"/>
<comment type="caution">
    <text evidence="3">The sequence shown here is derived from an EMBL/GenBank/DDBJ whole genome shotgun (WGS) entry which is preliminary data.</text>
</comment>
<feature type="compositionally biased region" description="Acidic residues" evidence="1">
    <location>
        <begin position="528"/>
        <end position="542"/>
    </location>
</feature>
<protein>
    <submittedName>
        <fullName evidence="3">Uncharacterized protein</fullName>
    </submittedName>
</protein>
<name>A0ABU7LUG4_9PROT</name>
<gene>
    <name evidence="3" type="ORF">V0U35_00775</name>
</gene>
<keyword evidence="2" id="KW-1133">Transmembrane helix</keyword>
<dbReference type="Proteomes" id="UP001310692">
    <property type="component" value="Unassembled WGS sequence"/>
</dbReference>
<feature type="region of interest" description="Disordered" evidence="1">
    <location>
        <begin position="325"/>
        <end position="542"/>
    </location>
</feature>